<proteinExistence type="predicted"/>
<dbReference type="Proteomes" id="UP000054359">
    <property type="component" value="Unassembled WGS sequence"/>
</dbReference>
<protein>
    <submittedName>
        <fullName evidence="1">Uncharacterized protein</fullName>
    </submittedName>
</protein>
<sequence>MHARPTALEVLDLCLIARPMASTPMARPRQHRALTPLRHHPMQALQLLMHNMWIQHLPTKASQSKPYLQNIA</sequence>
<accession>A0A087T747</accession>
<dbReference type="EMBL" id="KK113746">
    <property type="protein sequence ID" value="KFM60936.1"/>
    <property type="molecule type" value="Genomic_DNA"/>
</dbReference>
<gene>
    <name evidence="1" type="ORF">X975_04377</name>
</gene>
<name>A0A087T747_STEMI</name>
<keyword evidence="2" id="KW-1185">Reference proteome</keyword>
<dbReference type="AlphaFoldDB" id="A0A087T747"/>
<feature type="non-terminal residue" evidence="1">
    <location>
        <position position="72"/>
    </location>
</feature>
<evidence type="ECO:0000313" key="2">
    <source>
        <dbReference type="Proteomes" id="UP000054359"/>
    </source>
</evidence>
<organism evidence="1 2">
    <name type="scientific">Stegodyphus mimosarum</name>
    <name type="common">African social velvet spider</name>
    <dbReference type="NCBI Taxonomy" id="407821"/>
    <lineage>
        <taxon>Eukaryota</taxon>
        <taxon>Metazoa</taxon>
        <taxon>Ecdysozoa</taxon>
        <taxon>Arthropoda</taxon>
        <taxon>Chelicerata</taxon>
        <taxon>Arachnida</taxon>
        <taxon>Araneae</taxon>
        <taxon>Araneomorphae</taxon>
        <taxon>Entelegynae</taxon>
        <taxon>Eresoidea</taxon>
        <taxon>Eresidae</taxon>
        <taxon>Stegodyphus</taxon>
    </lineage>
</organism>
<reference evidence="1 2" key="1">
    <citation type="submission" date="2013-11" db="EMBL/GenBank/DDBJ databases">
        <title>Genome sequencing of Stegodyphus mimosarum.</title>
        <authorList>
            <person name="Bechsgaard J."/>
        </authorList>
    </citation>
    <scope>NUCLEOTIDE SEQUENCE [LARGE SCALE GENOMIC DNA]</scope>
</reference>
<evidence type="ECO:0000313" key="1">
    <source>
        <dbReference type="EMBL" id="KFM60936.1"/>
    </source>
</evidence>